<dbReference type="Pfam" id="PF13185">
    <property type="entry name" value="GAF_2"/>
    <property type="match status" value="1"/>
</dbReference>
<dbReference type="EC" id="2.7.13.3" evidence="3"/>
<feature type="modified residue" description="4-aspartylphosphate" evidence="8">
    <location>
        <position position="1310"/>
    </location>
</feature>
<evidence type="ECO:0000313" key="14">
    <source>
        <dbReference type="EMBL" id="MFD2181955.1"/>
    </source>
</evidence>
<accession>A0ABW5AIC7</accession>
<dbReference type="CDD" id="cd00082">
    <property type="entry name" value="HisKA"/>
    <property type="match status" value="1"/>
</dbReference>
<evidence type="ECO:0000256" key="5">
    <source>
        <dbReference type="ARBA" id="ARBA00022679"/>
    </source>
</evidence>
<feature type="region of interest" description="Disordered" evidence="10">
    <location>
        <begin position="1207"/>
        <end position="1253"/>
    </location>
</feature>
<evidence type="ECO:0000313" key="15">
    <source>
        <dbReference type="Proteomes" id="UP001597314"/>
    </source>
</evidence>
<dbReference type="InterPro" id="IPR003018">
    <property type="entry name" value="GAF"/>
</dbReference>
<protein>
    <recommendedName>
        <fullName evidence="3">histidine kinase</fullName>
        <ecNumber evidence="3">2.7.13.3</ecNumber>
    </recommendedName>
</protein>
<organism evidence="14 15">
    <name type="scientific">Rhodoplanes azumiensis</name>
    <dbReference type="NCBI Taxonomy" id="1897628"/>
    <lineage>
        <taxon>Bacteria</taxon>
        <taxon>Pseudomonadati</taxon>
        <taxon>Pseudomonadota</taxon>
        <taxon>Alphaproteobacteria</taxon>
        <taxon>Hyphomicrobiales</taxon>
        <taxon>Nitrobacteraceae</taxon>
        <taxon>Rhodoplanes</taxon>
    </lineage>
</organism>
<feature type="domain" description="HAMP" evidence="13">
    <location>
        <begin position="582"/>
        <end position="634"/>
    </location>
</feature>
<dbReference type="InterPro" id="IPR011006">
    <property type="entry name" value="CheY-like_superfamily"/>
</dbReference>
<feature type="domain" description="Response regulatory" evidence="12">
    <location>
        <begin position="1383"/>
        <end position="1499"/>
    </location>
</feature>
<feature type="modified residue" description="4-aspartylphosphate" evidence="8">
    <location>
        <position position="1579"/>
    </location>
</feature>
<feature type="region of interest" description="Disordered" evidence="10">
    <location>
        <begin position="1"/>
        <end position="22"/>
    </location>
</feature>
<dbReference type="SMART" id="SM00065">
    <property type="entry name" value="GAF"/>
    <property type="match status" value="1"/>
</dbReference>
<evidence type="ECO:0000256" key="9">
    <source>
        <dbReference type="SAM" id="Coils"/>
    </source>
</evidence>
<feature type="domain" description="HAMP" evidence="13">
    <location>
        <begin position="398"/>
        <end position="450"/>
    </location>
</feature>
<keyword evidence="7" id="KW-0902">Two-component regulatory system</keyword>
<gene>
    <name evidence="14" type="ORF">ACFSOX_07310</name>
</gene>
<evidence type="ECO:0000256" key="10">
    <source>
        <dbReference type="SAM" id="MobiDB-lite"/>
    </source>
</evidence>
<evidence type="ECO:0000256" key="2">
    <source>
        <dbReference type="ARBA" id="ARBA00004370"/>
    </source>
</evidence>
<name>A0ABW5AIC7_9BRAD</name>
<dbReference type="CDD" id="cd00156">
    <property type="entry name" value="REC"/>
    <property type="match status" value="2"/>
</dbReference>
<proteinExistence type="predicted"/>
<dbReference type="InterPro" id="IPR003661">
    <property type="entry name" value="HisK_dim/P_dom"/>
</dbReference>
<comment type="caution">
    <text evidence="14">The sequence shown here is derived from an EMBL/GenBank/DDBJ whole genome shotgun (WGS) entry which is preliminary data.</text>
</comment>
<evidence type="ECO:0000256" key="1">
    <source>
        <dbReference type="ARBA" id="ARBA00000085"/>
    </source>
</evidence>
<dbReference type="Pfam" id="PF00672">
    <property type="entry name" value="HAMP"/>
    <property type="match status" value="6"/>
</dbReference>
<dbReference type="PRINTS" id="PR00344">
    <property type="entry name" value="BCTRLSENSOR"/>
</dbReference>
<comment type="catalytic activity">
    <reaction evidence="1">
        <text>ATP + protein L-histidine = ADP + protein N-phospho-L-histidine.</text>
        <dbReference type="EC" id="2.7.13.3"/>
    </reaction>
</comment>
<dbReference type="InterPro" id="IPR003594">
    <property type="entry name" value="HATPase_dom"/>
</dbReference>
<dbReference type="Pfam" id="PF00512">
    <property type="entry name" value="HisKA"/>
    <property type="match status" value="1"/>
</dbReference>
<dbReference type="InterPro" id="IPR036890">
    <property type="entry name" value="HATPase_C_sf"/>
</dbReference>
<feature type="domain" description="Response regulatory" evidence="12">
    <location>
        <begin position="1529"/>
        <end position="1646"/>
    </location>
</feature>
<dbReference type="SUPFAM" id="SSF58104">
    <property type="entry name" value="Methyl-accepting chemotaxis protein (MCP) signaling domain"/>
    <property type="match status" value="3"/>
</dbReference>
<evidence type="ECO:0000259" key="12">
    <source>
        <dbReference type="PROSITE" id="PS50110"/>
    </source>
</evidence>
<dbReference type="SUPFAM" id="SSF47384">
    <property type="entry name" value="Homodimeric domain of signal transducing histidine kinase"/>
    <property type="match status" value="1"/>
</dbReference>
<feature type="domain" description="HAMP" evidence="13">
    <location>
        <begin position="490"/>
        <end position="542"/>
    </location>
</feature>
<dbReference type="EMBL" id="JBHUIW010000005">
    <property type="protein sequence ID" value="MFD2181955.1"/>
    <property type="molecule type" value="Genomic_DNA"/>
</dbReference>
<dbReference type="PANTHER" id="PTHR45339:SF1">
    <property type="entry name" value="HYBRID SIGNAL TRANSDUCTION HISTIDINE KINASE J"/>
    <property type="match status" value="1"/>
</dbReference>
<dbReference type="SMART" id="SM00304">
    <property type="entry name" value="HAMP"/>
    <property type="match status" value="7"/>
</dbReference>
<dbReference type="Pfam" id="PF00072">
    <property type="entry name" value="Response_reg"/>
    <property type="match status" value="3"/>
</dbReference>
<dbReference type="InterPro" id="IPR036097">
    <property type="entry name" value="HisK_dim/P_sf"/>
</dbReference>
<feature type="domain" description="Histidine kinase" evidence="11">
    <location>
        <begin position="970"/>
        <end position="1203"/>
    </location>
</feature>
<dbReference type="CDD" id="cd06225">
    <property type="entry name" value="HAMP"/>
    <property type="match status" value="6"/>
</dbReference>
<keyword evidence="15" id="KW-1185">Reference proteome</keyword>
<dbReference type="InterPro" id="IPR003660">
    <property type="entry name" value="HAMP_dom"/>
</dbReference>
<dbReference type="PROSITE" id="PS50885">
    <property type="entry name" value="HAMP"/>
    <property type="match status" value="8"/>
</dbReference>
<dbReference type="Gene3D" id="3.30.565.10">
    <property type="entry name" value="Histidine kinase-like ATPase, C-terminal domain"/>
    <property type="match status" value="1"/>
</dbReference>
<sequence length="1648" mass="178091">MVPSVLASDLADGGTTKPDRTIASDIDDDGLRALLAALQAMRSGDFSVRMRGDHVGLAGKIADTFNEIAATNERMATELARVGDVVGRRGRTRHRVRFSPAIGAWADMETSVNDLIDDLLWPTKEVTRAVAAVAQGDLMKTVRLEVDGRPLEGEFLEAATIVNTMIKQLGVFTAEVTRVAREVGTEGKLGGQAQIREVSGVWKDLTDSVNSMAGNLTAQVRNIAEVTIAVANGDLSKKITVDVRGEILQLKEAINTMVDQLRSFASEVTRVAREVGTDGKLGGQALVPGVAGIWKDLTDSVNAMCGNLTDQVRNIAQVTTAVARGDLSRKITVDVRGEILELKDTINTMVDQLNGFASEVTRVAREVGTDGKLGGQATVPGVAGTWKDLTDSVNSMASNLTAQVRSIAEVATAVAKGDLSRKITVDVRGEILELKDTLNTMVDQLNGFASEVTRVAREVGTEGRLGGQANVPGVAGTWKDLTDNVNLLAANLTTQVRNIAEVTTAVARGDLSRKITVDVKGEILELKNTINTMVDQLNAFAAEVTRVAREVGTEGKLGGQAQVPGVAGTWKDLTDNVNFMASNLTAQVRNIAEVATAIAGGDLSKKITVDVRGEILLLKETLNTMVEQLRSFASEVTRVAHEVGVEGRLGGQAAVPGAAGTWKDLTGNVNLLAANLTNQVRAIAEVATAVTKGDLTRSIQVDARGEVAQLKDNINTMIDNLRLTTERNTEQDWLKTNLARFTAMLQGQRDLGTVGRLLLDELTPLVGAQQGVIYQMEMDAVPRLRLLSTYADSLDDGHKPILLPGEGLAGQCALDKRRQLVTDIPADSPPIVSSLFRATPRNIVVLPVLFENQVKAVIELASIESFKPLQITFLEQLTDSIGIVLNSIEATMQTEGLLQQSQQLAAELQAQQRELQQTNEQLEQKAAQLAERNVEVERKNQEIEQARRALEEQAAELALTSKYKSEFLANMSHELRTPLNSILILGQQLADNPDANLSARQVEFARTIHGAGTDLLNLISDILDLSKIESGTVTVEAEELLFSDLVEAVARPFRHEAETRSLAFSVDADARLGRSIVTDPKRLQQVLKNLLSNAFKFTERGSVRLTVGPATSGWTPTHPVLGRAASVVAFEVADTGIGIPSDKQKIVFEAFQQADASTSRRFGGTGLGLAISRELAALLGGEIQLHSTPGAGSTFVLYLPARYTGPSVPRPASEASPPRRPLPVVAAPVQTQDVETTRPESGPPPLPVRDDRHDITDGDAVLMIVEDDVHHAGLLADLAHRRGFKVVIAARGAEVPELVRRHRPAAISLDIHLPDMLGWSVLGRLKQDPLTRHIPVLVVSVDEERMDGLARGAFAVLSKAATAEQLAAALDRLQAFAAPRRKRLLIVDDDRATHTAVGELLGDDDIEIAAAETGHAALAALRDMPHDCVVLDLRLSDMTGFAVLEAMSVDPSLAEIPVVVYTGRALDAEEHARLRKAARGIVVKGVESPERLLDETALVLHREIARLNPERRRMLERLHQSDDRLVGRTVLVVDDDPRNIFALSSVLERRGMRVLTATTGREAIETIEATDDLALVLMDIMMPEMDGYETMATIRRDPRFGRLPIIALTAKAMKGDRERCLEAGASDYLAKPVNTEQLLSALRLWLHR</sequence>
<feature type="domain" description="HAMP" evidence="13">
    <location>
        <begin position="306"/>
        <end position="358"/>
    </location>
</feature>
<evidence type="ECO:0000259" key="11">
    <source>
        <dbReference type="PROSITE" id="PS50109"/>
    </source>
</evidence>
<dbReference type="SMART" id="SM00387">
    <property type="entry name" value="HATPase_c"/>
    <property type="match status" value="1"/>
</dbReference>
<keyword evidence="9" id="KW-0175">Coiled coil</keyword>
<evidence type="ECO:0000256" key="8">
    <source>
        <dbReference type="PROSITE-ProRule" id="PRU00169"/>
    </source>
</evidence>
<dbReference type="Gene3D" id="1.10.287.130">
    <property type="match status" value="1"/>
</dbReference>
<dbReference type="InterPro" id="IPR029016">
    <property type="entry name" value="GAF-like_dom_sf"/>
</dbReference>
<feature type="domain" description="HAMP" evidence="13">
    <location>
        <begin position="214"/>
        <end position="266"/>
    </location>
</feature>
<dbReference type="Gene3D" id="1.10.287.950">
    <property type="entry name" value="Methyl-accepting chemotaxis protein"/>
    <property type="match status" value="1"/>
</dbReference>
<feature type="domain" description="HAMP" evidence="13">
    <location>
        <begin position="117"/>
        <end position="174"/>
    </location>
</feature>
<keyword evidence="6" id="KW-0418">Kinase</keyword>
<feature type="domain" description="HAMP" evidence="13">
    <location>
        <begin position="674"/>
        <end position="726"/>
    </location>
</feature>
<feature type="domain" description="Response regulatory" evidence="12">
    <location>
        <begin position="1261"/>
        <end position="1374"/>
    </location>
</feature>
<comment type="subcellular location">
    <subcellularLocation>
        <location evidence="2">Membrane</location>
    </subcellularLocation>
</comment>
<dbReference type="Proteomes" id="UP001597314">
    <property type="component" value="Unassembled WGS sequence"/>
</dbReference>
<evidence type="ECO:0000256" key="7">
    <source>
        <dbReference type="ARBA" id="ARBA00023012"/>
    </source>
</evidence>
<evidence type="ECO:0000256" key="3">
    <source>
        <dbReference type="ARBA" id="ARBA00012438"/>
    </source>
</evidence>
<reference evidence="15" key="1">
    <citation type="journal article" date="2019" name="Int. J. Syst. Evol. Microbiol.">
        <title>The Global Catalogue of Microorganisms (GCM) 10K type strain sequencing project: providing services to taxonomists for standard genome sequencing and annotation.</title>
        <authorList>
            <consortium name="The Broad Institute Genomics Platform"/>
            <consortium name="The Broad Institute Genome Sequencing Center for Infectious Disease"/>
            <person name="Wu L."/>
            <person name="Ma J."/>
        </authorList>
    </citation>
    <scope>NUCLEOTIDE SEQUENCE [LARGE SCALE GENOMIC DNA]</scope>
    <source>
        <strain evidence="15">CGMCC 1.6774</strain>
    </source>
</reference>
<dbReference type="InterPro" id="IPR001789">
    <property type="entry name" value="Sig_transdc_resp-reg_receiver"/>
</dbReference>
<dbReference type="Gene3D" id="3.40.50.2300">
    <property type="match status" value="3"/>
</dbReference>
<dbReference type="SMART" id="SM00388">
    <property type="entry name" value="HisKA"/>
    <property type="match status" value="1"/>
</dbReference>
<dbReference type="SUPFAM" id="SSF52172">
    <property type="entry name" value="CheY-like"/>
    <property type="match status" value="3"/>
</dbReference>
<dbReference type="RefSeq" id="WP_378477139.1">
    <property type="nucleotide sequence ID" value="NZ_JBHUIW010000005.1"/>
</dbReference>
<dbReference type="CDD" id="cd16922">
    <property type="entry name" value="HATPase_EvgS-ArcB-TorS-like"/>
    <property type="match status" value="1"/>
</dbReference>
<feature type="compositionally biased region" description="Low complexity" evidence="10">
    <location>
        <begin position="1207"/>
        <end position="1229"/>
    </location>
</feature>
<dbReference type="SUPFAM" id="SSF55781">
    <property type="entry name" value="GAF domain-like"/>
    <property type="match status" value="1"/>
</dbReference>
<feature type="domain" description="HAMP" evidence="13">
    <location>
        <begin position="31"/>
        <end position="77"/>
    </location>
</feature>
<keyword evidence="5" id="KW-0808">Transferase</keyword>
<dbReference type="InterPro" id="IPR004358">
    <property type="entry name" value="Sig_transdc_His_kin-like_C"/>
</dbReference>
<dbReference type="SUPFAM" id="SSF55874">
    <property type="entry name" value="ATPase domain of HSP90 chaperone/DNA topoisomerase II/histidine kinase"/>
    <property type="match status" value="1"/>
</dbReference>
<keyword evidence="4 8" id="KW-0597">Phosphoprotein</keyword>
<dbReference type="PROSITE" id="PS50110">
    <property type="entry name" value="RESPONSE_REGULATORY"/>
    <property type="match status" value="3"/>
</dbReference>
<dbReference type="Pfam" id="PF02518">
    <property type="entry name" value="HATPase_c"/>
    <property type="match status" value="1"/>
</dbReference>
<evidence type="ECO:0000256" key="4">
    <source>
        <dbReference type="ARBA" id="ARBA00022553"/>
    </source>
</evidence>
<feature type="coiled-coil region" evidence="9">
    <location>
        <begin position="894"/>
        <end position="960"/>
    </location>
</feature>
<dbReference type="Gene3D" id="1.20.120.1530">
    <property type="match status" value="5"/>
</dbReference>
<feature type="modified residue" description="4-aspartylphosphate" evidence="8">
    <location>
        <position position="1432"/>
    </location>
</feature>
<dbReference type="Gene3D" id="3.30.450.40">
    <property type="match status" value="1"/>
</dbReference>
<evidence type="ECO:0000256" key="6">
    <source>
        <dbReference type="ARBA" id="ARBA00022777"/>
    </source>
</evidence>
<dbReference type="PANTHER" id="PTHR45339">
    <property type="entry name" value="HYBRID SIGNAL TRANSDUCTION HISTIDINE KINASE J"/>
    <property type="match status" value="1"/>
</dbReference>
<dbReference type="CDD" id="cd17546">
    <property type="entry name" value="REC_hyHK_CKI1_RcsC-like"/>
    <property type="match status" value="1"/>
</dbReference>
<dbReference type="SMART" id="SM00448">
    <property type="entry name" value="REC"/>
    <property type="match status" value="3"/>
</dbReference>
<evidence type="ECO:0000259" key="13">
    <source>
        <dbReference type="PROSITE" id="PS50885"/>
    </source>
</evidence>
<dbReference type="PROSITE" id="PS50109">
    <property type="entry name" value="HIS_KIN"/>
    <property type="match status" value="1"/>
</dbReference>
<dbReference type="InterPro" id="IPR005467">
    <property type="entry name" value="His_kinase_dom"/>
</dbReference>